<evidence type="ECO:0000256" key="3">
    <source>
        <dbReference type="ARBA" id="ARBA00022737"/>
    </source>
</evidence>
<dbReference type="SUPFAM" id="SSF57667">
    <property type="entry name" value="beta-beta-alpha zinc fingers"/>
    <property type="match status" value="1"/>
</dbReference>
<evidence type="ECO:0000256" key="4">
    <source>
        <dbReference type="ARBA" id="ARBA00022771"/>
    </source>
</evidence>
<organism evidence="10 11">
    <name type="scientific">Zootermopsis nevadensis</name>
    <name type="common">Dampwood termite</name>
    <dbReference type="NCBI Taxonomy" id="136037"/>
    <lineage>
        <taxon>Eukaryota</taxon>
        <taxon>Metazoa</taxon>
        <taxon>Ecdysozoa</taxon>
        <taxon>Arthropoda</taxon>
        <taxon>Hexapoda</taxon>
        <taxon>Insecta</taxon>
        <taxon>Pterygota</taxon>
        <taxon>Neoptera</taxon>
        <taxon>Polyneoptera</taxon>
        <taxon>Dictyoptera</taxon>
        <taxon>Blattodea</taxon>
        <taxon>Blattoidea</taxon>
        <taxon>Termitoidae</taxon>
        <taxon>Termopsidae</taxon>
        <taxon>Zootermopsis</taxon>
    </lineage>
</organism>
<keyword evidence="6" id="KW-0539">Nucleus</keyword>
<feature type="domain" description="C2H2-type" evidence="9">
    <location>
        <begin position="11"/>
        <end position="38"/>
    </location>
</feature>
<dbReference type="Gene3D" id="3.30.160.60">
    <property type="entry name" value="Classic Zinc Finger"/>
    <property type="match status" value="2"/>
</dbReference>
<evidence type="ECO:0000256" key="1">
    <source>
        <dbReference type="ARBA" id="ARBA00004123"/>
    </source>
</evidence>
<comment type="subcellular location">
    <subcellularLocation>
        <location evidence="1">Nucleus</location>
    </subcellularLocation>
</comment>
<feature type="compositionally biased region" description="Low complexity" evidence="8">
    <location>
        <begin position="172"/>
        <end position="183"/>
    </location>
</feature>
<gene>
    <name evidence="10" type="ORF">L798_11660</name>
</gene>
<feature type="compositionally biased region" description="Polar residues" evidence="8">
    <location>
        <begin position="161"/>
        <end position="171"/>
    </location>
</feature>
<dbReference type="eggNOG" id="KOG1721">
    <property type="taxonomic scope" value="Eukaryota"/>
</dbReference>
<dbReference type="GO" id="GO:0008270">
    <property type="term" value="F:zinc ion binding"/>
    <property type="evidence" value="ECO:0007669"/>
    <property type="project" value="UniProtKB-KW"/>
</dbReference>
<dbReference type="InterPro" id="IPR036236">
    <property type="entry name" value="Znf_C2H2_sf"/>
</dbReference>
<dbReference type="GO" id="GO:0043565">
    <property type="term" value="F:sequence-specific DNA binding"/>
    <property type="evidence" value="ECO:0007669"/>
    <property type="project" value="TreeGrafter"/>
</dbReference>
<dbReference type="GO" id="GO:0005634">
    <property type="term" value="C:nucleus"/>
    <property type="evidence" value="ECO:0007669"/>
    <property type="project" value="UniProtKB-SubCell"/>
</dbReference>
<evidence type="ECO:0000313" key="10">
    <source>
        <dbReference type="EMBL" id="KDR14732.1"/>
    </source>
</evidence>
<keyword evidence="2" id="KW-0479">Metal-binding</keyword>
<evidence type="ECO:0000256" key="5">
    <source>
        <dbReference type="ARBA" id="ARBA00022833"/>
    </source>
</evidence>
<evidence type="ECO:0000259" key="9">
    <source>
        <dbReference type="PROSITE" id="PS50157"/>
    </source>
</evidence>
<reference evidence="10 11" key="1">
    <citation type="journal article" date="2014" name="Nat. Commun.">
        <title>Molecular traces of alternative social organization in a termite genome.</title>
        <authorList>
            <person name="Terrapon N."/>
            <person name="Li C."/>
            <person name="Robertson H.M."/>
            <person name="Ji L."/>
            <person name="Meng X."/>
            <person name="Booth W."/>
            <person name="Chen Z."/>
            <person name="Childers C.P."/>
            <person name="Glastad K.M."/>
            <person name="Gokhale K."/>
            <person name="Gowin J."/>
            <person name="Gronenberg W."/>
            <person name="Hermansen R.A."/>
            <person name="Hu H."/>
            <person name="Hunt B.G."/>
            <person name="Huylmans A.K."/>
            <person name="Khalil S.M."/>
            <person name="Mitchell R.D."/>
            <person name="Munoz-Torres M.C."/>
            <person name="Mustard J.A."/>
            <person name="Pan H."/>
            <person name="Reese J.T."/>
            <person name="Scharf M.E."/>
            <person name="Sun F."/>
            <person name="Vogel H."/>
            <person name="Xiao J."/>
            <person name="Yang W."/>
            <person name="Yang Z."/>
            <person name="Yang Z."/>
            <person name="Zhou J."/>
            <person name="Zhu J."/>
            <person name="Brent C.S."/>
            <person name="Elsik C.G."/>
            <person name="Goodisman M.A."/>
            <person name="Liberles D.A."/>
            <person name="Roe R.M."/>
            <person name="Vargo E.L."/>
            <person name="Vilcinskas A."/>
            <person name="Wang J."/>
            <person name="Bornberg-Bauer E."/>
            <person name="Korb J."/>
            <person name="Zhang G."/>
            <person name="Liebig J."/>
        </authorList>
    </citation>
    <scope>NUCLEOTIDE SEQUENCE [LARGE SCALE GENOMIC DNA]</scope>
    <source>
        <tissue evidence="10">Whole organism</tissue>
    </source>
</reference>
<feature type="domain" description="C2H2-type" evidence="9">
    <location>
        <begin position="381"/>
        <end position="405"/>
    </location>
</feature>
<keyword evidence="11" id="KW-1185">Reference proteome</keyword>
<accession>A0A067QYY3</accession>
<feature type="region of interest" description="Disordered" evidence="8">
    <location>
        <begin position="288"/>
        <end position="315"/>
    </location>
</feature>
<dbReference type="FunFam" id="3.30.160.60:FF:000744">
    <property type="entry name" value="zinc finger E-box-binding homeobox 1"/>
    <property type="match status" value="1"/>
</dbReference>
<evidence type="ECO:0000313" key="11">
    <source>
        <dbReference type="Proteomes" id="UP000027135"/>
    </source>
</evidence>
<evidence type="ECO:0000256" key="2">
    <source>
        <dbReference type="ARBA" id="ARBA00022723"/>
    </source>
</evidence>
<dbReference type="Pfam" id="PF00096">
    <property type="entry name" value="zf-C2H2"/>
    <property type="match status" value="2"/>
</dbReference>
<dbReference type="PROSITE" id="PS00028">
    <property type="entry name" value="ZINC_FINGER_C2H2_1"/>
    <property type="match status" value="3"/>
</dbReference>
<evidence type="ECO:0000256" key="7">
    <source>
        <dbReference type="PROSITE-ProRule" id="PRU00042"/>
    </source>
</evidence>
<dbReference type="PROSITE" id="PS50157">
    <property type="entry name" value="ZINC_FINGER_C2H2_2"/>
    <property type="match status" value="3"/>
</dbReference>
<dbReference type="Proteomes" id="UP000027135">
    <property type="component" value="Unassembled WGS sequence"/>
</dbReference>
<feature type="region of interest" description="Disordered" evidence="8">
    <location>
        <begin position="153"/>
        <end position="183"/>
    </location>
</feature>
<dbReference type="FunFam" id="3.30.160.60:FF:000688">
    <property type="entry name" value="zinc finger protein 197 isoform X1"/>
    <property type="match status" value="1"/>
</dbReference>
<dbReference type="InterPro" id="IPR013087">
    <property type="entry name" value="Znf_C2H2_type"/>
</dbReference>
<keyword evidence="3" id="KW-0677">Repeat</keyword>
<keyword evidence="5" id="KW-0862">Zinc</keyword>
<dbReference type="GO" id="GO:0000981">
    <property type="term" value="F:DNA-binding transcription factor activity, RNA polymerase II-specific"/>
    <property type="evidence" value="ECO:0007669"/>
    <property type="project" value="TreeGrafter"/>
</dbReference>
<sequence length="511" mass="56441">MQTHTEVTSLLGCSDCKSSFNSASLLLQHFAQHVSQEAIGCQLKHVSIQLSDDVAQCIQKHASVPDLQKKKTETILEKVLKRNSALRHLTVTSHCEPGPSAGNEDIGTFPDTSLSSPSSVLQTVGPDQLCCMTAGSLKTEVLKNNTSPGLDMLLEIGQHGGENSQGSQHIFSSSSLSSSSSSYSSSDVQLVKYDLQKRLENCITKLTSKQENGLKSGNKKSFKSGATNLSEPDKKIQLYPVQYKPNSELAGNISAIKMEEYAKSNEESEDFNPLKFCFVTLEESEGNAEEQKGKVAEESMVKTPRGASSRKQKTPKKVYYHQNGKLNHNYVASELVSGDSEKVVSSCASRKKYPCHLCSKVFGWSTDLKRHILTHTGERPFKCSACQATFTRNFLLQKHQRKIHSSCFTVSQESAISSLYPSSNKEQIWKGVKEESENSTLKCMTQCSDDSDEDRLVICDDEKPNGSVPSCMGTKSQHKNSYKINSAKKRKELQYKISSYGIFSHEALNIL</sequence>
<protein>
    <recommendedName>
        <fullName evidence="9">C2H2-type domain-containing protein</fullName>
    </recommendedName>
</protein>
<dbReference type="EMBL" id="KK852866">
    <property type="protein sequence ID" value="KDR14732.1"/>
    <property type="molecule type" value="Genomic_DNA"/>
</dbReference>
<dbReference type="PANTHER" id="PTHR24408">
    <property type="entry name" value="ZINC FINGER PROTEIN"/>
    <property type="match status" value="1"/>
</dbReference>
<dbReference type="SMART" id="SM00355">
    <property type="entry name" value="ZnF_C2H2"/>
    <property type="match status" value="3"/>
</dbReference>
<keyword evidence="4 7" id="KW-0863">Zinc-finger</keyword>
<dbReference type="OrthoDB" id="6365676at2759"/>
<dbReference type="AlphaFoldDB" id="A0A067QYY3"/>
<dbReference type="InParanoid" id="A0A067QYY3"/>
<name>A0A067QYY3_ZOONE</name>
<dbReference type="GO" id="GO:0030674">
    <property type="term" value="F:protein-macromolecule adaptor activity"/>
    <property type="evidence" value="ECO:0007669"/>
    <property type="project" value="UniProtKB-ARBA"/>
</dbReference>
<evidence type="ECO:0000256" key="6">
    <source>
        <dbReference type="ARBA" id="ARBA00023242"/>
    </source>
</evidence>
<dbReference type="PANTHER" id="PTHR24408:SF58">
    <property type="entry name" value="TRANSCRIPTION FACTOR (TFIIIA), PUTATIVE (AFU_ORTHOLOGUE AFUA_1G05150)-RELATED"/>
    <property type="match status" value="1"/>
</dbReference>
<proteinExistence type="predicted"/>
<feature type="domain" description="C2H2-type" evidence="9">
    <location>
        <begin position="353"/>
        <end position="380"/>
    </location>
</feature>
<feature type="compositionally biased region" description="Basic and acidic residues" evidence="8">
    <location>
        <begin position="289"/>
        <end position="300"/>
    </location>
</feature>
<evidence type="ECO:0000256" key="8">
    <source>
        <dbReference type="SAM" id="MobiDB-lite"/>
    </source>
</evidence>